<comment type="subcellular location">
    <subcellularLocation>
        <location evidence="1">Cytoplasm</location>
    </subcellularLocation>
</comment>
<dbReference type="Gene3D" id="1.10.220.20">
    <property type="match status" value="1"/>
</dbReference>
<proteinExistence type="inferred from homology"/>
<evidence type="ECO:0000256" key="6">
    <source>
        <dbReference type="SAM" id="MobiDB-lite"/>
    </source>
</evidence>
<dbReference type="CDD" id="cd00171">
    <property type="entry name" value="Sec7"/>
    <property type="match status" value="1"/>
</dbReference>
<evidence type="ECO:0000256" key="5">
    <source>
        <dbReference type="ARBA" id="ARBA00023054"/>
    </source>
</evidence>
<dbReference type="Proteomes" id="UP000311919">
    <property type="component" value="Unassembled WGS sequence"/>
</dbReference>
<name>A0A4Z2DTU5_SCHJA</name>
<dbReference type="Pfam" id="PF01369">
    <property type="entry name" value="Sec7"/>
    <property type="match status" value="1"/>
</dbReference>
<feature type="compositionally biased region" description="Polar residues" evidence="6">
    <location>
        <begin position="205"/>
        <end position="216"/>
    </location>
</feature>
<dbReference type="InterPro" id="IPR035999">
    <property type="entry name" value="Sec7_dom_sf"/>
</dbReference>
<dbReference type="Pfam" id="PF16453">
    <property type="entry name" value="IQ_SEC7_PH"/>
    <property type="match status" value="1"/>
</dbReference>
<dbReference type="SUPFAM" id="SSF48425">
    <property type="entry name" value="Sec7 domain"/>
    <property type="match status" value="1"/>
</dbReference>
<evidence type="ECO:0000256" key="1">
    <source>
        <dbReference type="ARBA" id="ARBA00004496"/>
    </source>
</evidence>
<evidence type="ECO:0000259" key="7">
    <source>
        <dbReference type="PROSITE" id="PS50190"/>
    </source>
</evidence>
<feature type="domain" description="SEC7" evidence="7">
    <location>
        <begin position="486"/>
        <end position="681"/>
    </location>
</feature>
<dbReference type="EMBL" id="SKCS01000039">
    <property type="protein sequence ID" value="TNN19887.1"/>
    <property type="molecule type" value="Genomic_DNA"/>
</dbReference>
<gene>
    <name evidence="8" type="ORF">EWB00_006060</name>
</gene>
<keyword evidence="3" id="KW-0963">Cytoplasm</keyword>
<dbReference type="Gene3D" id="1.10.1000.11">
    <property type="entry name" value="Arf Nucleotide-binding Site Opener,domain 2"/>
    <property type="match status" value="1"/>
</dbReference>
<keyword evidence="4" id="KW-0597">Phosphoprotein</keyword>
<dbReference type="GO" id="GO:0005085">
    <property type="term" value="F:guanyl-nucleotide exchange factor activity"/>
    <property type="evidence" value="ECO:0007669"/>
    <property type="project" value="InterPro"/>
</dbReference>
<feature type="region of interest" description="Disordered" evidence="6">
    <location>
        <begin position="194"/>
        <end position="218"/>
    </location>
</feature>
<dbReference type="AlphaFoldDB" id="A0A4Z2DTU5"/>
<evidence type="ECO:0000313" key="9">
    <source>
        <dbReference type="Proteomes" id="UP000311919"/>
    </source>
</evidence>
<keyword evidence="5" id="KW-0175">Coiled coil</keyword>
<dbReference type="SMART" id="SM00222">
    <property type="entry name" value="Sec7"/>
    <property type="match status" value="1"/>
</dbReference>
<protein>
    <submittedName>
        <fullName evidence="8">IQ motif and SEC7 domain-containing protein isoform 3</fullName>
    </submittedName>
</protein>
<organism evidence="8 9">
    <name type="scientific">Schistosoma japonicum</name>
    <name type="common">Blood fluke</name>
    <dbReference type="NCBI Taxonomy" id="6182"/>
    <lineage>
        <taxon>Eukaryota</taxon>
        <taxon>Metazoa</taxon>
        <taxon>Spiralia</taxon>
        <taxon>Lophotrochozoa</taxon>
        <taxon>Platyhelminthes</taxon>
        <taxon>Trematoda</taxon>
        <taxon>Digenea</taxon>
        <taxon>Strigeidida</taxon>
        <taxon>Schistosomatoidea</taxon>
        <taxon>Schistosomatidae</taxon>
        <taxon>Schistosoma</taxon>
    </lineage>
</organism>
<sequence length="933" mass="106081">MDSSPPVLLNALRPISTNRPRTRMRLTSMRPTPHRILAAKLDVGVNQNINPVIYHASLNQPIKSHTDMKSDINSSKLTRFVKRFSMNFLPTEHSLSDSLNKSEKKNNNNSQFDFNQWKIRKSILNDRDKSPLHTDENERSVDVLLETNNEQLADVTTTVLSDVSHTINLNKKTYETNCTKRKSSLTRWFEKNVKHPRRSLPHRSPTITSTPPNFTNMPKRVQIPEQIQQESLSNQDETNTVHQTITPYAKVFKSRRSLLRHRCISNNPVISSKPQEIFSSRNLLSSDTNHASVAKHHDSINEKNERIIFVKNRNVESEKLDVIEVVSKQTFGGSETDEPWFIIPPTGIDGPCSQNRNNSTYSSISSIVSDFTSTSHSVSKSNGSNKSLLYTFYTPTMKRRQRPPIPSEFLDPGTTGSVNAKLATRSSMTNIPSQLNKSSDHDSGLSSQLSTTFQGIDVESQNDDWKENKNLIGSSSSANWTTTLRHSMKRANNKRNLLAGCTIFNRNPVEGVTYLIRNNILMSDPLKIAQFLFHEPNLNRQAIGEYFGLVDNPLATKVLKEFLMLINMNNMEIDVALRSMISHFHPSGESQKIAYLMQIFHEVYINQNPDRIRKFFRSSETVEVLAYSVLLLHTDLHNPNVGKMGKRMTKQGFITNNRGIDCGHDVPTDLLEGIYDRIAASEFKTLPDPSNSLRALDTVLVGPLKTDNFVQRHRRFTGRVLAQEIEKIAPRRLPGRNNSRWRYLLVFNDILLVVKSLSTTRLRSGSLINSTAAAALGEQSSGRYYTPRHSVSRDDISNSFTNLTQDVTQKVFCSTEPFTGDTTYQVRSVYPFFDLRVLVFESNYYRYGVQLCNSNGPVINLNMPSESCRRQFIDWVYGSIAEMEELQQQKQIKPTQCERTIIINCKQNSNHNTTTNISTPSSETTEKVIFFNS</sequence>
<evidence type="ECO:0000256" key="2">
    <source>
        <dbReference type="ARBA" id="ARBA00006248"/>
    </source>
</evidence>
<evidence type="ECO:0000313" key="8">
    <source>
        <dbReference type="EMBL" id="TNN19887.1"/>
    </source>
</evidence>
<dbReference type="PANTHER" id="PTHR10663">
    <property type="entry name" value="GUANYL-NUCLEOTIDE EXCHANGE FACTOR"/>
    <property type="match status" value="1"/>
</dbReference>
<evidence type="ECO:0000256" key="3">
    <source>
        <dbReference type="ARBA" id="ARBA00022490"/>
    </source>
</evidence>
<dbReference type="PROSITE" id="PS50190">
    <property type="entry name" value="SEC7"/>
    <property type="match status" value="1"/>
</dbReference>
<dbReference type="GO" id="GO:0032012">
    <property type="term" value="P:regulation of ARF protein signal transduction"/>
    <property type="evidence" value="ECO:0007669"/>
    <property type="project" value="InterPro"/>
</dbReference>
<feature type="region of interest" description="Disordered" evidence="6">
    <location>
        <begin position="93"/>
        <end position="112"/>
    </location>
</feature>
<dbReference type="Gene3D" id="2.30.29.30">
    <property type="entry name" value="Pleckstrin-homology domain (PH domain)/Phosphotyrosine-binding domain (PTB)"/>
    <property type="match status" value="1"/>
</dbReference>
<dbReference type="OrthoDB" id="430364at2759"/>
<reference evidence="8 9" key="1">
    <citation type="submission" date="2019-03" db="EMBL/GenBank/DDBJ databases">
        <title>An improved genome assembly of the fluke Schistosoma japonicum.</title>
        <authorList>
            <person name="Hu W."/>
            <person name="Luo F."/>
            <person name="Yin M."/>
            <person name="Mo X."/>
            <person name="Sun C."/>
            <person name="Wu Q."/>
            <person name="Zhu B."/>
            <person name="Xiang M."/>
            <person name="Wang J."/>
            <person name="Wang Y."/>
            <person name="Zhang T."/>
            <person name="Xu B."/>
            <person name="Zheng H."/>
            <person name="Feng Z."/>
        </authorList>
    </citation>
    <scope>NUCLEOTIDE SEQUENCE [LARGE SCALE GENOMIC DNA]</scope>
    <source>
        <strain evidence="8">HuSjv2</strain>
        <tissue evidence="8">Worms</tissue>
    </source>
</reference>
<comment type="caution">
    <text evidence="8">The sequence shown here is derived from an EMBL/GenBank/DDBJ whole genome shotgun (WGS) entry which is preliminary data.</text>
</comment>
<comment type="similarity">
    <text evidence="2">Belongs to the BRAG family.</text>
</comment>
<dbReference type="GO" id="GO:0005737">
    <property type="term" value="C:cytoplasm"/>
    <property type="evidence" value="ECO:0007669"/>
    <property type="project" value="UniProtKB-SubCell"/>
</dbReference>
<dbReference type="InterPro" id="IPR000904">
    <property type="entry name" value="Sec7_dom"/>
</dbReference>
<keyword evidence="9" id="KW-1185">Reference proteome</keyword>
<dbReference type="InterPro" id="IPR033742">
    <property type="entry name" value="IQSEC_PH"/>
</dbReference>
<dbReference type="InterPro" id="IPR023394">
    <property type="entry name" value="Sec7_C_sf"/>
</dbReference>
<dbReference type="InterPro" id="IPR011993">
    <property type="entry name" value="PH-like_dom_sf"/>
</dbReference>
<accession>A0A4Z2DTU5</accession>
<evidence type="ECO:0000256" key="4">
    <source>
        <dbReference type="ARBA" id="ARBA00022553"/>
    </source>
</evidence>
<dbReference type="STRING" id="6182.A0A4Z2DTU5"/>